<reference evidence="1 2" key="1">
    <citation type="submission" date="2017-11" db="EMBL/GenBank/DDBJ databases">
        <authorList>
            <person name="Kracher B."/>
        </authorList>
    </citation>
    <scope>NUCLEOTIDE SEQUENCE [LARGE SCALE GENOMIC DNA]</scope>
    <source>
        <strain evidence="1 2">RACE1</strain>
    </source>
</reference>
<accession>A0A383UNM8</accession>
<sequence>MTCTRLALIDYDIEKASFNKVKLEAI</sequence>
<evidence type="ECO:0000313" key="1">
    <source>
        <dbReference type="EMBL" id="SZF01913.1"/>
    </source>
</evidence>
<protein>
    <submittedName>
        <fullName evidence="1">Uncharacterized protein</fullName>
    </submittedName>
</protein>
<dbReference type="VEuPathDB" id="FungiDB:BLGHR1_12687"/>
<dbReference type="Proteomes" id="UP000275772">
    <property type="component" value="Unassembled WGS sequence"/>
</dbReference>
<gene>
    <name evidence="1" type="ORF">BLGHR1_12687</name>
</gene>
<dbReference type="EMBL" id="UNSH01000041">
    <property type="protein sequence ID" value="SZF01913.1"/>
    <property type="molecule type" value="Genomic_DNA"/>
</dbReference>
<dbReference type="AlphaFoldDB" id="A0A383UNM8"/>
<evidence type="ECO:0000313" key="2">
    <source>
        <dbReference type="Proteomes" id="UP000275772"/>
    </source>
</evidence>
<organism evidence="1 2">
    <name type="scientific">Blumeria hordei</name>
    <name type="common">Barley powdery mildew</name>
    <name type="synonym">Blumeria graminis f. sp. hordei</name>
    <dbReference type="NCBI Taxonomy" id="2867405"/>
    <lineage>
        <taxon>Eukaryota</taxon>
        <taxon>Fungi</taxon>
        <taxon>Dikarya</taxon>
        <taxon>Ascomycota</taxon>
        <taxon>Pezizomycotina</taxon>
        <taxon>Leotiomycetes</taxon>
        <taxon>Erysiphales</taxon>
        <taxon>Erysiphaceae</taxon>
        <taxon>Blumeria</taxon>
    </lineage>
</organism>
<proteinExistence type="predicted"/>
<name>A0A383UNM8_BLUHO</name>